<name>A0A4P8L1V9_9BACT</name>
<protein>
    <submittedName>
        <fullName evidence="5">Lytic transglycosylase domain-containing protein</fullName>
    </submittedName>
</protein>
<dbReference type="EMBL" id="CP040098">
    <property type="protein sequence ID" value="QCQ20895.1"/>
    <property type="molecule type" value="Genomic_DNA"/>
</dbReference>
<keyword evidence="2" id="KW-0732">Signal</keyword>
<dbReference type="InterPro" id="IPR000189">
    <property type="entry name" value="Transglyc_AS"/>
</dbReference>
<evidence type="ECO:0000256" key="1">
    <source>
        <dbReference type="ARBA" id="ARBA00007734"/>
    </source>
</evidence>
<evidence type="ECO:0000313" key="5">
    <source>
        <dbReference type="EMBL" id="QCQ20895.1"/>
    </source>
</evidence>
<keyword evidence="6" id="KW-1185">Reference proteome</keyword>
<dbReference type="Pfam" id="PF13511">
    <property type="entry name" value="DUF4124"/>
    <property type="match status" value="1"/>
</dbReference>
<dbReference type="OrthoDB" id="9781970at2"/>
<dbReference type="PANTHER" id="PTHR37423">
    <property type="entry name" value="SOLUBLE LYTIC MUREIN TRANSGLYCOSYLASE-RELATED"/>
    <property type="match status" value="1"/>
</dbReference>
<dbReference type="GO" id="GO:0016020">
    <property type="term" value="C:membrane"/>
    <property type="evidence" value="ECO:0007669"/>
    <property type="project" value="InterPro"/>
</dbReference>
<evidence type="ECO:0000256" key="2">
    <source>
        <dbReference type="SAM" id="SignalP"/>
    </source>
</evidence>
<reference evidence="5 6" key="2">
    <citation type="submission" date="2019-05" db="EMBL/GenBank/DDBJ databases">
        <authorList>
            <person name="Suflita J.M."/>
            <person name="Marks C.R."/>
        </authorList>
    </citation>
    <scope>NUCLEOTIDE SEQUENCE [LARGE SCALE GENOMIC DNA]</scope>
    <source>
        <strain evidence="5 6">ALDC</strain>
    </source>
</reference>
<dbReference type="CDD" id="cd00254">
    <property type="entry name" value="LT-like"/>
    <property type="match status" value="1"/>
</dbReference>
<dbReference type="AlphaFoldDB" id="A0A4P8L1V9"/>
<evidence type="ECO:0000313" key="6">
    <source>
        <dbReference type="Proteomes" id="UP000298602"/>
    </source>
</evidence>
<feature type="domain" description="DUF4124" evidence="4">
    <location>
        <begin position="14"/>
        <end position="64"/>
    </location>
</feature>
<dbReference type="SUPFAM" id="SSF53955">
    <property type="entry name" value="Lysozyme-like"/>
    <property type="match status" value="1"/>
</dbReference>
<comment type="similarity">
    <text evidence="1">Belongs to the transglycosylase Slt family.</text>
</comment>
<gene>
    <name evidence="5" type="ORF">FDQ92_00985</name>
</gene>
<dbReference type="PROSITE" id="PS00922">
    <property type="entry name" value="TRANSGLYCOSYLASE"/>
    <property type="match status" value="1"/>
</dbReference>
<dbReference type="InterPro" id="IPR008258">
    <property type="entry name" value="Transglycosylase_SLT_dom_1"/>
</dbReference>
<evidence type="ECO:0000259" key="3">
    <source>
        <dbReference type="Pfam" id="PF01464"/>
    </source>
</evidence>
<dbReference type="RefSeq" id="WP_137422865.1">
    <property type="nucleotide sequence ID" value="NZ_CP040098.1"/>
</dbReference>
<dbReference type="Proteomes" id="UP000298602">
    <property type="component" value="Chromosome"/>
</dbReference>
<feature type="domain" description="Transglycosylase SLT" evidence="3">
    <location>
        <begin position="73"/>
        <end position="177"/>
    </location>
</feature>
<feature type="chain" id="PRO_5020572739" evidence="2">
    <location>
        <begin position="25"/>
        <end position="195"/>
    </location>
</feature>
<sequence>MKALTLLVSLLVPALLVSAPSAPAGSIYKHVDENGVTHFTNVPTSPEYQVVSLPELRKFSPAPATAEGSYEQMIRTASRIYGLDHRLVRAVIKAESNFDPGAVSHKGAMGLMQLMPETARDMGVKDPFDPLQNIFGGVRYLKFLMDRFDNSLFLALAAYNAGPEAVTKHGGIPPFEETNAYLRRVLRYYMKYKRP</sequence>
<dbReference type="Gene3D" id="1.10.530.10">
    <property type="match status" value="1"/>
</dbReference>
<accession>A0A4P8L1V9</accession>
<organism evidence="5 6">
    <name type="scientific">Desulfoglaeba alkanexedens ALDC</name>
    <dbReference type="NCBI Taxonomy" id="980445"/>
    <lineage>
        <taxon>Bacteria</taxon>
        <taxon>Pseudomonadati</taxon>
        <taxon>Thermodesulfobacteriota</taxon>
        <taxon>Syntrophobacteria</taxon>
        <taxon>Syntrophobacterales</taxon>
        <taxon>Syntrophobacteraceae</taxon>
        <taxon>Desulfoglaeba</taxon>
    </lineage>
</organism>
<feature type="signal peptide" evidence="2">
    <location>
        <begin position="1"/>
        <end position="24"/>
    </location>
</feature>
<dbReference type="PANTHER" id="PTHR37423:SF2">
    <property type="entry name" value="MEMBRANE-BOUND LYTIC MUREIN TRANSGLYCOSYLASE C"/>
    <property type="match status" value="1"/>
</dbReference>
<reference evidence="5 6" key="1">
    <citation type="submission" date="2019-05" db="EMBL/GenBank/DDBJ databases">
        <title>The Complete Genome Sequence of the n-alkane-degrading Desulfoglaeba alkanexedens ALDC reveals multiple alkylsuccinate synthase gene clusters.</title>
        <authorList>
            <person name="Callaghan A.V."/>
            <person name="Davidova I.A."/>
            <person name="Duncan K.E."/>
            <person name="Morris B."/>
            <person name="McInerney M.J."/>
        </authorList>
    </citation>
    <scope>NUCLEOTIDE SEQUENCE [LARGE SCALE GENOMIC DNA]</scope>
    <source>
        <strain evidence="5 6">ALDC</strain>
    </source>
</reference>
<proteinExistence type="inferred from homology"/>
<dbReference type="InterPro" id="IPR025392">
    <property type="entry name" value="DUF4124"/>
</dbReference>
<dbReference type="GO" id="GO:0000270">
    <property type="term" value="P:peptidoglycan metabolic process"/>
    <property type="evidence" value="ECO:0007669"/>
    <property type="project" value="InterPro"/>
</dbReference>
<dbReference type="KEGG" id="dax:FDQ92_00985"/>
<dbReference type="InterPro" id="IPR023346">
    <property type="entry name" value="Lysozyme-like_dom_sf"/>
</dbReference>
<dbReference type="Pfam" id="PF01464">
    <property type="entry name" value="SLT"/>
    <property type="match status" value="1"/>
</dbReference>
<evidence type="ECO:0000259" key="4">
    <source>
        <dbReference type="Pfam" id="PF13511"/>
    </source>
</evidence>
<dbReference type="GO" id="GO:0008933">
    <property type="term" value="F:peptidoglycan lytic transglycosylase activity"/>
    <property type="evidence" value="ECO:0007669"/>
    <property type="project" value="InterPro"/>
</dbReference>